<evidence type="ECO:0000313" key="13">
    <source>
        <dbReference type="EMBL" id="EPQ59908.1"/>
    </source>
</evidence>
<dbReference type="GO" id="GO:0046513">
    <property type="term" value="P:ceramide biosynthetic process"/>
    <property type="evidence" value="ECO:0007669"/>
    <property type="project" value="InterPro"/>
</dbReference>
<evidence type="ECO:0000256" key="1">
    <source>
        <dbReference type="ARBA" id="ARBA00004477"/>
    </source>
</evidence>
<feature type="transmembrane region" description="Helical" evidence="11">
    <location>
        <begin position="91"/>
        <end position="110"/>
    </location>
</feature>
<dbReference type="EMBL" id="KB469297">
    <property type="protein sequence ID" value="EPQ59908.1"/>
    <property type="molecule type" value="Genomic_DNA"/>
</dbReference>
<proteinExistence type="inferred from homology"/>
<keyword evidence="14" id="KW-1185">Reference proteome</keyword>
<accession>S7QKU9</accession>
<feature type="transmembrane region" description="Helical" evidence="11">
    <location>
        <begin position="144"/>
        <end position="167"/>
    </location>
</feature>
<evidence type="ECO:0000256" key="8">
    <source>
        <dbReference type="ARBA" id="ARBA00023180"/>
    </source>
</evidence>
<feature type="region of interest" description="Disordered" evidence="10">
    <location>
        <begin position="401"/>
        <end position="422"/>
    </location>
</feature>
<keyword evidence="3" id="KW-0808">Transferase</keyword>
<evidence type="ECO:0000256" key="3">
    <source>
        <dbReference type="ARBA" id="ARBA00022679"/>
    </source>
</evidence>
<dbReference type="RefSeq" id="XP_007862764.1">
    <property type="nucleotide sequence ID" value="XM_007864573.1"/>
</dbReference>
<keyword evidence="8" id="KW-0325">Glycoprotein</keyword>
<reference evidence="13 14" key="1">
    <citation type="journal article" date="2012" name="Science">
        <title>The Paleozoic origin of enzymatic lignin decomposition reconstructed from 31 fungal genomes.</title>
        <authorList>
            <person name="Floudas D."/>
            <person name="Binder M."/>
            <person name="Riley R."/>
            <person name="Barry K."/>
            <person name="Blanchette R.A."/>
            <person name="Henrissat B."/>
            <person name="Martinez A.T."/>
            <person name="Otillar R."/>
            <person name="Spatafora J.W."/>
            <person name="Yadav J.S."/>
            <person name="Aerts A."/>
            <person name="Benoit I."/>
            <person name="Boyd A."/>
            <person name="Carlson A."/>
            <person name="Copeland A."/>
            <person name="Coutinho P.M."/>
            <person name="de Vries R.P."/>
            <person name="Ferreira P."/>
            <person name="Findley K."/>
            <person name="Foster B."/>
            <person name="Gaskell J."/>
            <person name="Glotzer D."/>
            <person name="Gorecki P."/>
            <person name="Heitman J."/>
            <person name="Hesse C."/>
            <person name="Hori C."/>
            <person name="Igarashi K."/>
            <person name="Jurgens J.A."/>
            <person name="Kallen N."/>
            <person name="Kersten P."/>
            <person name="Kohler A."/>
            <person name="Kuees U."/>
            <person name="Kumar T.K.A."/>
            <person name="Kuo A."/>
            <person name="LaButti K."/>
            <person name="Larrondo L.F."/>
            <person name="Lindquist E."/>
            <person name="Ling A."/>
            <person name="Lombard V."/>
            <person name="Lucas S."/>
            <person name="Lundell T."/>
            <person name="Martin R."/>
            <person name="McLaughlin D.J."/>
            <person name="Morgenstern I."/>
            <person name="Morin E."/>
            <person name="Murat C."/>
            <person name="Nagy L.G."/>
            <person name="Nolan M."/>
            <person name="Ohm R.A."/>
            <person name="Patyshakuliyeva A."/>
            <person name="Rokas A."/>
            <person name="Ruiz-Duenas F.J."/>
            <person name="Sabat G."/>
            <person name="Salamov A."/>
            <person name="Samejima M."/>
            <person name="Schmutz J."/>
            <person name="Slot J.C."/>
            <person name="St John F."/>
            <person name="Stenlid J."/>
            <person name="Sun H."/>
            <person name="Sun S."/>
            <person name="Syed K."/>
            <person name="Tsang A."/>
            <person name="Wiebenga A."/>
            <person name="Young D."/>
            <person name="Pisabarro A."/>
            <person name="Eastwood D.C."/>
            <person name="Martin F."/>
            <person name="Cullen D."/>
            <person name="Grigoriev I.V."/>
            <person name="Hibbett D.S."/>
        </authorList>
    </citation>
    <scope>NUCLEOTIDE SEQUENCE [LARGE SCALE GENOMIC DNA]</scope>
    <source>
        <strain evidence="13 14">ATCC 11539</strain>
    </source>
</reference>
<evidence type="ECO:0000256" key="10">
    <source>
        <dbReference type="SAM" id="MobiDB-lite"/>
    </source>
</evidence>
<dbReference type="InterPro" id="IPR006634">
    <property type="entry name" value="TLC-dom"/>
</dbReference>
<sequence length="422" mass="49882">MSTEYGFKKRARAGSVKETLDAIETDPTHHLAGAFRPQTPLSETPRRAKALSLKQEIAQAEKAPNYPPSGGLWSDIKTWQWVVVPWSSLKLLVIFTLAYLNWALITPYVAPGLPNPFEPLLFISHRVPGSPDDDPRYQKGYLDLVFIAFYIIFFSFTRQLICLHLLMPLGRWFGIRKQGKLDRFAEQAYTALYFSCMGPWGLRIMSQLPTWWYKTEYFWIDYPHWDMKPELKRYYLMQFAYWCQQLIVLAFGLEKPRVDYKELVAHHLVTLWLIGWSYLINLTFIGNAVYVSMDIPDIFLAFSKVLNYLQSKYKVVSFGVFFVIWTYFRHYLNLVILWSVYAEFDLMPESSKKWDPPQGVWMVWWMKWQIFVPILLLQFLNLFWYYFMLRILWRALADPAGATDVRSDDEDDGEDEDDDKED</sequence>
<evidence type="ECO:0000256" key="6">
    <source>
        <dbReference type="ARBA" id="ARBA00022989"/>
    </source>
</evidence>
<dbReference type="PANTHER" id="PTHR12560:SF11">
    <property type="entry name" value="CERAMIDE SYNTHASE LAC1-RELATED"/>
    <property type="match status" value="1"/>
</dbReference>
<dbReference type="KEGG" id="gtr:GLOTRDRAFT_125743"/>
<evidence type="ECO:0000256" key="7">
    <source>
        <dbReference type="ARBA" id="ARBA00023136"/>
    </source>
</evidence>
<evidence type="ECO:0000256" key="5">
    <source>
        <dbReference type="ARBA" id="ARBA00022824"/>
    </source>
</evidence>
<evidence type="ECO:0000313" key="14">
    <source>
        <dbReference type="Proteomes" id="UP000030669"/>
    </source>
</evidence>
<protein>
    <recommendedName>
        <fullName evidence="12">TLC domain-containing protein</fullName>
    </recommendedName>
</protein>
<dbReference type="SMART" id="SM00724">
    <property type="entry name" value="TLC"/>
    <property type="match status" value="1"/>
</dbReference>
<dbReference type="InterPro" id="IPR016439">
    <property type="entry name" value="Lag1/Lac1-like"/>
</dbReference>
<dbReference type="Pfam" id="PF03798">
    <property type="entry name" value="TRAM_LAG1_CLN8"/>
    <property type="match status" value="1"/>
</dbReference>
<dbReference type="PANTHER" id="PTHR12560">
    <property type="entry name" value="LONGEVITY ASSURANCE FACTOR 1 LAG1"/>
    <property type="match status" value="1"/>
</dbReference>
<name>S7QKU9_GLOTA</name>
<feature type="transmembrane region" description="Helical" evidence="11">
    <location>
        <begin position="234"/>
        <end position="253"/>
    </location>
</feature>
<dbReference type="HOGENOM" id="CLU_028277_4_1_1"/>
<dbReference type="GO" id="GO:0050291">
    <property type="term" value="F:sphingosine N-acyltransferase activity"/>
    <property type="evidence" value="ECO:0007669"/>
    <property type="project" value="InterPro"/>
</dbReference>
<keyword evidence="6 11" id="KW-1133">Transmembrane helix</keyword>
<dbReference type="GO" id="GO:0005789">
    <property type="term" value="C:endoplasmic reticulum membrane"/>
    <property type="evidence" value="ECO:0007669"/>
    <property type="project" value="UniProtKB-SubCell"/>
</dbReference>
<dbReference type="eggNOG" id="KOG1607">
    <property type="taxonomic scope" value="Eukaryota"/>
</dbReference>
<dbReference type="GeneID" id="19301286"/>
<keyword evidence="4 9" id="KW-0812">Transmembrane</keyword>
<dbReference type="STRING" id="670483.S7QKU9"/>
<comment type="subcellular location">
    <subcellularLocation>
        <location evidence="1">Endoplasmic reticulum membrane</location>
        <topology evidence="1">Multi-pass membrane protein</topology>
    </subcellularLocation>
</comment>
<feature type="transmembrane region" description="Helical" evidence="11">
    <location>
        <begin position="273"/>
        <end position="292"/>
    </location>
</feature>
<dbReference type="AlphaFoldDB" id="S7QKU9"/>
<evidence type="ECO:0000259" key="12">
    <source>
        <dbReference type="PROSITE" id="PS50922"/>
    </source>
</evidence>
<evidence type="ECO:0000256" key="9">
    <source>
        <dbReference type="PROSITE-ProRule" id="PRU00205"/>
    </source>
</evidence>
<feature type="domain" description="TLC" evidence="12">
    <location>
        <begin position="179"/>
        <end position="397"/>
    </location>
</feature>
<feature type="transmembrane region" description="Helical" evidence="11">
    <location>
        <begin position="361"/>
        <end position="387"/>
    </location>
</feature>
<keyword evidence="5" id="KW-0256">Endoplasmic reticulum</keyword>
<dbReference type="PROSITE" id="PS50922">
    <property type="entry name" value="TLC"/>
    <property type="match status" value="1"/>
</dbReference>
<dbReference type="OrthoDB" id="3053196at2759"/>
<organism evidence="13 14">
    <name type="scientific">Gloeophyllum trabeum (strain ATCC 11539 / FP-39264 / Madison 617)</name>
    <name type="common">Brown rot fungus</name>
    <dbReference type="NCBI Taxonomy" id="670483"/>
    <lineage>
        <taxon>Eukaryota</taxon>
        <taxon>Fungi</taxon>
        <taxon>Dikarya</taxon>
        <taxon>Basidiomycota</taxon>
        <taxon>Agaricomycotina</taxon>
        <taxon>Agaricomycetes</taxon>
        <taxon>Gloeophyllales</taxon>
        <taxon>Gloeophyllaceae</taxon>
        <taxon>Gloeophyllum</taxon>
    </lineage>
</organism>
<feature type="compositionally biased region" description="Acidic residues" evidence="10">
    <location>
        <begin position="407"/>
        <end position="422"/>
    </location>
</feature>
<keyword evidence="7 9" id="KW-0472">Membrane</keyword>
<feature type="transmembrane region" description="Helical" evidence="11">
    <location>
        <begin position="313"/>
        <end position="341"/>
    </location>
</feature>
<evidence type="ECO:0000256" key="11">
    <source>
        <dbReference type="SAM" id="Phobius"/>
    </source>
</evidence>
<evidence type="ECO:0000256" key="4">
    <source>
        <dbReference type="ARBA" id="ARBA00022692"/>
    </source>
</evidence>
<dbReference type="OMA" id="LCRLCML"/>
<gene>
    <name evidence="13" type="ORF">GLOTRDRAFT_125743</name>
</gene>
<comment type="similarity">
    <text evidence="2">Belongs to the sphingosine N-acyltransferase family.</text>
</comment>
<dbReference type="Proteomes" id="UP000030669">
    <property type="component" value="Unassembled WGS sequence"/>
</dbReference>
<evidence type="ECO:0000256" key="2">
    <source>
        <dbReference type="ARBA" id="ARBA00009808"/>
    </source>
</evidence>